<sequence>MDNDYGFDLARQRGIKLGPVGHRIVEDNDLTRVWEVKLEPGEELGFHIHYHPYYVVSLGGGDNEIETIFGDTIATHEPVGHTVYIDQKRAIHKLTNRSDRTYLSRLIEFKAVRWTYEGDPSESKPEPGDATPEGFEAAFNEILTHTGDLPWEPKSLKGLYQKMLWRNEETGASIALIKFDKGVGIPNAHAHASNQFMYCLSGKYRYIPTGTTLVAGSFYCNPVGSVHGPTIADETTVFLEIYDGPHYPVQPPWYTDPKDAT</sequence>
<dbReference type="Proteomes" id="UP001342418">
    <property type="component" value="Chromosome"/>
</dbReference>
<keyword evidence="3" id="KW-1185">Reference proteome</keyword>
<dbReference type="EMBL" id="CP030941">
    <property type="protein sequence ID" value="UUP15914.1"/>
    <property type="molecule type" value="Genomic_DNA"/>
</dbReference>
<dbReference type="InterPro" id="IPR011051">
    <property type="entry name" value="RmlC_Cupin_sf"/>
</dbReference>
<dbReference type="InterPro" id="IPR014710">
    <property type="entry name" value="RmlC-like_jellyroll"/>
</dbReference>
<accession>A0ABY5MGA6</accession>
<dbReference type="SUPFAM" id="SSF51182">
    <property type="entry name" value="RmlC-like cupins"/>
    <property type="match status" value="1"/>
</dbReference>
<evidence type="ECO:0000313" key="2">
    <source>
        <dbReference type="EMBL" id="UUP15914.1"/>
    </source>
</evidence>
<reference evidence="2 3" key="1">
    <citation type="submission" date="2018-07" db="EMBL/GenBank/DDBJ databases">
        <title>Genome sequence of Nitratireductor thuwali#1536.</title>
        <authorList>
            <person name="Michoud G."/>
            <person name="Merlino G."/>
            <person name="Sefrji F.O."/>
            <person name="Daffonchio D."/>
        </authorList>
    </citation>
    <scope>NUCLEOTIDE SEQUENCE [LARGE SCALE GENOMIC DNA]</scope>
    <source>
        <strain evidence="3">Nit1536</strain>
    </source>
</reference>
<dbReference type="RefSeq" id="WP_338528382.1">
    <property type="nucleotide sequence ID" value="NZ_CP030941.1"/>
</dbReference>
<dbReference type="Gene3D" id="2.60.120.10">
    <property type="entry name" value="Jelly Rolls"/>
    <property type="match status" value="2"/>
</dbReference>
<protein>
    <recommendedName>
        <fullName evidence="1">ChrR-like cupin domain-containing protein</fullName>
    </recommendedName>
</protein>
<gene>
    <name evidence="2" type="ORF">NTH_00354</name>
</gene>
<feature type="domain" description="ChrR-like cupin" evidence="1">
    <location>
        <begin position="141"/>
        <end position="244"/>
    </location>
</feature>
<dbReference type="InterPro" id="IPR025979">
    <property type="entry name" value="ChrR-like_cupin_dom"/>
</dbReference>
<dbReference type="Pfam" id="PF12973">
    <property type="entry name" value="Cupin_7"/>
    <property type="match status" value="1"/>
</dbReference>
<evidence type="ECO:0000313" key="3">
    <source>
        <dbReference type="Proteomes" id="UP001342418"/>
    </source>
</evidence>
<proteinExistence type="predicted"/>
<evidence type="ECO:0000259" key="1">
    <source>
        <dbReference type="Pfam" id="PF12973"/>
    </source>
</evidence>
<name>A0ABY5MGA6_9HYPH</name>
<organism evidence="2 3">
    <name type="scientific">Nitratireductor thuwali</name>
    <dbReference type="NCBI Taxonomy" id="2267699"/>
    <lineage>
        <taxon>Bacteria</taxon>
        <taxon>Pseudomonadati</taxon>
        <taxon>Pseudomonadota</taxon>
        <taxon>Alphaproteobacteria</taxon>
        <taxon>Hyphomicrobiales</taxon>
        <taxon>Phyllobacteriaceae</taxon>
        <taxon>Nitratireductor</taxon>
    </lineage>
</organism>